<organism evidence="7 8">
    <name type="scientific">Phialocephala subalpina</name>
    <dbReference type="NCBI Taxonomy" id="576137"/>
    <lineage>
        <taxon>Eukaryota</taxon>
        <taxon>Fungi</taxon>
        <taxon>Dikarya</taxon>
        <taxon>Ascomycota</taxon>
        <taxon>Pezizomycotina</taxon>
        <taxon>Leotiomycetes</taxon>
        <taxon>Helotiales</taxon>
        <taxon>Mollisiaceae</taxon>
        <taxon>Phialocephala</taxon>
        <taxon>Phialocephala fortinii species complex</taxon>
    </lineage>
</organism>
<proteinExistence type="inferred from homology"/>
<dbReference type="PANTHER" id="PTHR42943">
    <property type="entry name" value="GLUTATHIONE S-TRANSFERASE KAPPA"/>
    <property type="match status" value="1"/>
</dbReference>
<dbReference type="PANTHER" id="PTHR42943:SF13">
    <property type="entry name" value="GLUTATHIONE S-TRANSFERASE KAPPA-RELATED"/>
    <property type="match status" value="1"/>
</dbReference>
<evidence type="ECO:0000256" key="3">
    <source>
        <dbReference type="ARBA" id="ARBA00047960"/>
    </source>
</evidence>
<feature type="active site" description="Nucleophile" evidence="5">
    <location>
        <position position="13"/>
    </location>
</feature>
<dbReference type="STRING" id="576137.A0A1L7WPM1"/>
<keyword evidence="2 4" id="KW-0808">Transferase</keyword>
<reference evidence="7 8" key="1">
    <citation type="submission" date="2016-03" db="EMBL/GenBank/DDBJ databases">
        <authorList>
            <person name="Ploux O."/>
        </authorList>
    </citation>
    <scope>NUCLEOTIDE SEQUENCE [LARGE SCALE GENOMIC DNA]</scope>
    <source>
        <strain evidence="7 8">UAMH 11012</strain>
    </source>
</reference>
<dbReference type="InterPro" id="IPR001853">
    <property type="entry name" value="DSBA-like_thioredoxin_dom"/>
</dbReference>
<dbReference type="GO" id="GO:0005739">
    <property type="term" value="C:mitochondrion"/>
    <property type="evidence" value="ECO:0007669"/>
    <property type="project" value="TreeGrafter"/>
</dbReference>
<evidence type="ECO:0000313" key="7">
    <source>
        <dbReference type="EMBL" id="CZR54712.1"/>
    </source>
</evidence>
<dbReference type="GO" id="GO:0005777">
    <property type="term" value="C:peroxisome"/>
    <property type="evidence" value="ECO:0007669"/>
    <property type="project" value="TreeGrafter"/>
</dbReference>
<evidence type="ECO:0000256" key="2">
    <source>
        <dbReference type="ARBA" id="ARBA00022679"/>
    </source>
</evidence>
<dbReference type="Gene3D" id="3.40.30.10">
    <property type="entry name" value="Glutaredoxin"/>
    <property type="match status" value="1"/>
</dbReference>
<dbReference type="Proteomes" id="UP000184330">
    <property type="component" value="Unassembled WGS sequence"/>
</dbReference>
<comment type="catalytic activity">
    <reaction evidence="3 4">
        <text>RX + glutathione = an S-substituted glutathione + a halide anion + H(+)</text>
        <dbReference type="Rhea" id="RHEA:16437"/>
        <dbReference type="ChEBI" id="CHEBI:15378"/>
        <dbReference type="ChEBI" id="CHEBI:16042"/>
        <dbReference type="ChEBI" id="CHEBI:17792"/>
        <dbReference type="ChEBI" id="CHEBI:57925"/>
        <dbReference type="ChEBI" id="CHEBI:90779"/>
        <dbReference type="EC" id="2.5.1.18"/>
    </reaction>
</comment>
<protein>
    <recommendedName>
        <fullName evidence="4">Glutathione S-transferase kappa</fullName>
        <ecNumber evidence="4">2.5.1.18</ecNumber>
    </recommendedName>
</protein>
<dbReference type="InterPro" id="IPR014440">
    <property type="entry name" value="HCCAis_GSTk"/>
</dbReference>
<dbReference type="OrthoDB" id="4664297at2759"/>
<evidence type="ECO:0000256" key="4">
    <source>
        <dbReference type="PIRNR" id="PIRNR006386"/>
    </source>
</evidence>
<name>A0A1L7WPM1_9HELO</name>
<dbReference type="EMBL" id="FJOG01000005">
    <property type="protein sequence ID" value="CZR54712.1"/>
    <property type="molecule type" value="Genomic_DNA"/>
</dbReference>
<dbReference type="InterPro" id="IPR051924">
    <property type="entry name" value="GST_Kappa/NadH"/>
</dbReference>
<dbReference type="GO" id="GO:0004602">
    <property type="term" value="F:glutathione peroxidase activity"/>
    <property type="evidence" value="ECO:0007669"/>
    <property type="project" value="TreeGrafter"/>
</dbReference>
<dbReference type="Pfam" id="PF01323">
    <property type="entry name" value="DSBA"/>
    <property type="match status" value="1"/>
</dbReference>
<evidence type="ECO:0000259" key="6">
    <source>
        <dbReference type="Pfam" id="PF01323"/>
    </source>
</evidence>
<comment type="similarity">
    <text evidence="1 4">Belongs to the GST superfamily. Kappa family.</text>
</comment>
<accession>A0A1L7WPM1</accession>
<dbReference type="InterPro" id="IPR036249">
    <property type="entry name" value="Thioredoxin-like_sf"/>
</dbReference>
<gene>
    <name evidence="7" type="ORF">PAC_04596</name>
</gene>
<sequence length="228" mass="25884">MGGHIDCYLDCASFYGTIAFNYLLKNRKLLAGHDVDVEFHPVFLGGINVGSGNKPPWSLPAKAKYGQFDGDRAKKYHNMEKISAPDFFPPLTLLPQRALCFIKANHPNTTFEKTWARFFDAMWIDHINITVPADLASVLAGTKLYSEQEVEAIMKATQEKEWKDKLLANTQKVLDQGAFGAPWFWVRNAEGVEEPFFGSDRFHFMWEFLGIPWQDIAIIPKGEAKPKL</sequence>
<dbReference type="PIRSF" id="PIRSF006386">
    <property type="entry name" value="HCCAis_GSTk"/>
    <property type="match status" value="1"/>
</dbReference>
<dbReference type="GO" id="GO:0006749">
    <property type="term" value="P:glutathione metabolic process"/>
    <property type="evidence" value="ECO:0007669"/>
    <property type="project" value="TreeGrafter"/>
</dbReference>
<evidence type="ECO:0000313" key="8">
    <source>
        <dbReference type="Proteomes" id="UP000184330"/>
    </source>
</evidence>
<dbReference type="AlphaFoldDB" id="A0A1L7WPM1"/>
<dbReference type="FunFam" id="3.40.30.10:FF:000096">
    <property type="entry name" value="Glutathione S-transferase kappa"/>
    <property type="match status" value="1"/>
</dbReference>
<evidence type="ECO:0000256" key="5">
    <source>
        <dbReference type="PIRSR" id="PIRSR006386-1"/>
    </source>
</evidence>
<feature type="domain" description="DSBA-like thioredoxin" evidence="6">
    <location>
        <begin position="5"/>
        <end position="207"/>
    </location>
</feature>
<dbReference type="SUPFAM" id="SSF52833">
    <property type="entry name" value="Thioredoxin-like"/>
    <property type="match status" value="1"/>
</dbReference>
<evidence type="ECO:0000256" key="1">
    <source>
        <dbReference type="ARBA" id="ARBA00006494"/>
    </source>
</evidence>
<dbReference type="EC" id="2.5.1.18" evidence="4"/>
<dbReference type="GO" id="GO:0004364">
    <property type="term" value="F:glutathione transferase activity"/>
    <property type="evidence" value="ECO:0007669"/>
    <property type="project" value="UniProtKB-UniRule"/>
</dbReference>
<keyword evidence="8" id="KW-1185">Reference proteome</keyword>